<dbReference type="InterPro" id="IPR027275">
    <property type="entry name" value="PRC-brl_dom"/>
</dbReference>
<feature type="transmembrane region" description="Helical" evidence="1">
    <location>
        <begin position="6"/>
        <end position="24"/>
    </location>
</feature>
<feature type="domain" description="PRC-barrel" evidence="2">
    <location>
        <begin position="101"/>
        <end position="172"/>
    </location>
</feature>
<proteinExistence type="predicted"/>
<evidence type="ECO:0000313" key="4">
    <source>
        <dbReference type="Proteomes" id="UP000546200"/>
    </source>
</evidence>
<feature type="transmembrane region" description="Helical" evidence="1">
    <location>
        <begin position="55"/>
        <end position="74"/>
    </location>
</feature>
<sequence>MTEIAGWVAPAATMIAAMMTAANLGARVTGWGFIVFTVGSIGWIMVAIGTGQNNLLWSNGFLTLVNLIGIWRWLGRQARYEDGGAAATRRSAAVARVPTLFPIGRLGGATVTGKDGAAIGTVIEAMMQCAGTGLAYLVVSEGGVGGLGERLHALSPQDVRFSEDGVHCDLDAAALAARPVLEADNWPASL</sequence>
<comment type="caution">
    <text evidence="3">The sequence shown here is derived from an EMBL/GenBank/DDBJ whole genome shotgun (WGS) entry which is preliminary data.</text>
</comment>
<feature type="transmembrane region" description="Helical" evidence="1">
    <location>
        <begin position="31"/>
        <end position="49"/>
    </location>
</feature>
<reference evidence="3 4" key="1">
    <citation type="submission" date="2020-08" db="EMBL/GenBank/DDBJ databases">
        <title>Genomic Encyclopedia of Type Strains, Phase IV (KMG-IV): sequencing the most valuable type-strain genomes for metagenomic binning, comparative biology and taxonomic classification.</title>
        <authorList>
            <person name="Goeker M."/>
        </authorList>
    </citation>
    <scope>NUCLEOTIDE SEQUENCE [LARGE SCALE GENOMIC DNA]</scope>
    <source>
        <strain evidence="3 4">DSM 100044</strain>
    </source>
</reference>
<evidence type="ECO:0000256" key="1">
    <source>
        <dbReference type="SAM" id="Phobius"/>
    </source>
</evidence>
<keyword evidence="1" id="KW-0812">Transmembrane</keyword>
<dbReference type="AlphaFoldDB" id="A0A7W9EVJ9"/>
<dbReference type="InterPro" id="IPR011033">
    <property type="entry name" value="PRC_barrel-like_sf"/>
</dbReference>
<name>A0A7W9EVJ9_9SPHN</name>
<dbReference type="Gene3D" id="2.30.30.240">
    <property type="entry name" value="PRC-barrel domain"/>
    <property type="match status" value="1"/>
</dbReference>
<evidence type="ECO:0000313" key="3">
    <source>
        <dbReference type="EMBL" id="MBB5716316.1"/>
    </source>
</evidence>
<dbReference type="SUPFAM" id="SSF50346">
    <property type="entry name" value="PRC-barrel domain"/>
    <property type="match status" value="1"/>
</dbReference>
<dbReference type="RefSeq" id="WP_246348653.1">
    <property type="nucleotide sequence ID" value="NZ_JACIJK010000010.1"/>
</dbReference>
<gene>
    <name evidence="3" type="ORF">FHS94_003179</name>
</gene>
<keyword evidence="1" id="KW-1133">Transmembrane helix</keyword>
<organism evidence="3 4">
    <name type="scientific">Sphingomonas aerophila</name>
    <dbReference type="NCBI Taxonomy" id="1344948"/>
    <lineage>
        <taxon>Bacteria</taxon>
        <taxon>Pseudomonadati</taxon>
        <taxon>Pseudomonadota</taxon>
        <taxon>Alphaproteobacteria</taxon>
        <taxon>Sphingomonadales</taxon>
        <taxon>Sphingomonadaceae</taxon>
        <taxon>Sphingomonas</taxon>
    </lineage>
</organism>
<dbReference type="EMBL" id="JACIJK010000010">
    <property type="protein sequence ID" value="MBB5716316.1"/>
    <property type="molecule type" value="Genomic_DNA"/>
</dbReference>
<accession>A0A7W9EVJ9</accession>
<dbReference type="Pfam" id="PF05239">
    <property type="entry name" value="PRC"/>
    <property type="match status" value="1"/>
</dbReference>
<evidence type="ECO:0000259" key="2">
    <source>
        <dbReference type="Pfam" id="PF05239"/>
    </source>
</evidence>
<keyword evidence="4" id="KW-1185">Reference proteome</keyword>
<dbReference type="Proteomes" id="UP000546200">
    <property type="component" value="Unassembled WGS sequence"/>
</dbReference>
<protein>
    <recommendedName>
        <fullName evidence="2">PRC-barrel domain-containing protein</fullName>
    </recommendedName>
</protein>
<keyword evidence="1" id="KW-0472">Membrane</keyword>